<dbReference type="Pfam" id="PF00069">
    <property type="entry name" value="Pkinase"/>
    <property type="match status" value="1"/>
</dbReference>
<dbReference type="PANTHER" id="PTHR44329">
    <property type="entry name" value="SERINE/THREONINE-PROTEIN KINASE TNNI3K-RELATED"/>
    <property type="match status" value="1"/>
</dbReference>
<dbReference type="SUPFAM" id="SSF81901">
    <property type="entry name" value="HCP-like"/>
    <property type="match status" value="2"/>
</dbReference>
<organism evidence="3 4">
    <name type="scientific">Tritrichomonas foetus</name>
    <dbReference type="NCBI Taxonomy" id="1144522"/>
    <lineage>
        <taxon>Eukaryota</taxon>
        <taxon>Metamonada</taxon>
        <taxon>Parabasalia</taxon>
        <taxon>Tritrichomonadida</taxon>
        <taxon>Tritrichomonadidae</taxon>
        <taxon>Tritrichomonas</taxon>
    </lineage>
</organism>
<accession>A0A1J4J9K9</accession>
<gene>
    <name evidence="3" type="ORF">TRFO_11404</name>
</gene>
<dbReference type="AlphaFoldDB" id="A0A1J4J9K9"/>
<feature type="repeat" description="TPR" evidence="1">
    <location>
        <begin position="530"/>
        <end position="563"/>
    </location>
</feature>
<dbReference type="SUPFAM" id="SSF56112">
    <property type="entry name" value="Protein kinase-like (PK-like)"/>
    <property type="match status" value="1"/>
</dbReference>
<name>A0A1J4J9K9_9EUKA</name>
<dbReference type="OrthoDB" id="4062651at2759"/>
<proteinExistence type="predicted"/>
<dbReference type="Gene3D" id="1.10.510.10">
    <property type="entry name" value="Transferase(Phosphotransferase) domain 1"/>
    <property type="match status" value="1"/>
</dbReference>
<dbReference type="EMBL" id="MLAK01001348">
    <property type="protein sequence ID" value="OHS94117.1"/>
    <property type="molecule type" value="Genomic_DNA"/>
</dbReference>
<evidence type="ECO:0000259" key="2">
    <source>
        <dbReference type="PROSITE" id="PS50011"/>
    </source>
</evidence>
<dbReference type="PROSITE" id="PS00108">
    <property type="entry name" value="PROTEIN_KINASE_ST"/>
    <property type="match status" value="1"/>
</dbReference>
<sequence length="587" mass="68363">MKQSPCVGDILLENEAQITVLNKKKLGSGATCEVYLCEYKNTKAAYKKMTKIESHSYFPKQLFREIAITQQCEHPATLKILAFDIRPSKNFSEIKAMILNEYYPKKTLDDCLKEMSSSWTPTDRTICMYGLARGIKHLHTTWKIIHRDIKSSNVFIDEHKRPHIADFGFSKENKNLDQSRACGTPYYMAPEVLTQKFSFPVDIFSLSIVFFEILEGKKCRMKTPNQFQGFKLQKFLNNEWKQGKRPAFTQTKAELKELIDHMWCYEAEERLKIEDICYKLENPDYWIDGTDKNEFLQYKKMIDDYEKDFIGNRVGLDTQEMIQYFNNEVDDDEFSGFSDDLDIDDDDQNDSNHNNLKDNDFLFVRKLIKLANKYNSEAMISLGILFKEGVIVPKDLVLSLKYLNQSLSFGNVYAEILINEINNIPNQNSVCEKEKHFIIGQIHESKGEITDALTSYLFSAKLGHAEAPGRIGSILLRQTDHFELGEKYLLKGAEKNNLFSMYWLAMYYLSHQNYQQSISLLKKCLQQNHFEAASALGRAYLELKDLEMAKKYFRESFKVYHDESAIKFIKFINLELSDDKGENEDFD</sequence>
<dbReference type="InterPro" id="IPR051681">
    <property type="entry name" value="Ser/Thr_Kinases-Pseudokinases"/>
</dbReference>
<dbReference type="InterPro" id="IPR011990">
    <property type="entry name" value="TPR-like_helical_dom_sf"/>
</dbReference>
<dbReference type="VEuPathDB" id="TrichDB:TRFO_11404"/>
<dbReference type="RefSeq" id="XP_068347254.1">
    <property type="nucleotide sequence ID" value="XM_068496017.1"/>
</dbReference>
<keyword evidence="4" id="KW-1185">Reference proteome</keyword>
<dbReference type="PROSITE" id="PS50011">
    <property type="entry name" value="PROTEIN_KINASE_DOM"/>
    <property type="match status" value="1"/>
</dbReference>
<dbReference type="SMART" id="SM00220">
    <property type="entry name" value="S_TKc"/>
    <property type="match status" value="1"/>
</dbReference>
<dbReference type="InterPro" id="IPR006597">
    <property type="entry name" value="Sel1-like"/>
</dbReference>
<dbReference type="PROSITE" id="PS50005">
    <property type="entry name" value="TPR"/>
    <property type="match status" value="1"/>
</dbReference>
<dbReference type="InterPro" id="IPR011009">
    <property type="entry name" value="Kinase-like_dom_sf"/>
</dbReference>
<protein>
    <recommendedName>
        <fullName evidence="2">Protein kinase domain-containing protein</fullName>
    </recommendedName>
</protein>
<evidence type="ECO:0000313" key="4">
    <source>
        <dbReference type="Proteomes" id="UP000179807"/>
    </source>
</evidence>
<dbReference type="InterPro" id="IPR000719">
    <property type="entry name" value="Prot_kinase_dom"/>
</dbReference>
<dbReference type="SMART" id="SM00671">
    <property type="entry name" value="SEL1"/>
    <property type="match status" value="4"/>
</dbReference>
<evidence type="ECO:0000313" key="3">
    <source>
        <dbReference type="EMBL" id="OHS94117.1"/>
    </source>
</evidence>
<dbReference type="InterPro" id="IPR008271">
    <property type="entry name" value="Ser/Thr_kinase_AS"/>
</dbReference>
<dbReference type="Proteomes" id="UP000179807">
    <property type="component" value="Unassembled WGS sequence"/>
</dbReference>
<dbReference type="GO" id="GO:0004674">
    <property type="term" value="F:protein serine/threonine kinase activity"/>
    <property type="evidence" value="ECO:0007669"/>
    <property type="project" value="TreeGrafter"/>
</dbReference>
<dbReference type="GeneID" id="94830721"/>
<dbReference type="GO" id="GO:0005524">
    <property type="term" value="F:ATP binding"/>
    <property type="evidence" value="ECO:0007669"/>
    <property type="project" value="InterPro"/>
</dbReference>
<keyword evidence="1" id="KW-0802">TPR repeat</keyword>
<feature type="domain" description="Protein kinase" evidence="2">
    <location>
        <begin position="20"/>
        <end position="287"/>
    </location>
</feature>
<reference evidence="3" key="1">
    <citation type="submission" date="2016-10" db="EMBL/GenBank/DDBJ databases">
        <authorList>
            <person name="Benchimol M."/>
            <person name="Almeida L.G."/>
            <person name="Vasconcelos A.T."/>
            <person name="Perreira-Neves A."/>
            <person name="Rosa I.A."/>
            <person name="Tasca T."/>
            <person name="Bogo M.R."/>
            <person name="de Souza W."/>
        </authorList>
    </citation>
    <scope>NUCLEOTIDE SEQUENCE [LARGE SCALE GENOMIC DNA]</scope>
    <source>
        <strain evidence="3">K</strain>
    </source>
</reference>
<dbReference type="InterPro" id="IPR019734">
    <property type="entry name" value="TPR_rpt"/>
</dbReference>
<evidence type="ECO:0000256" key="1">
    <source>
        <dbReference type="PROSITE-ProRule" id="PRU00339"/>
    </source>
</evidence>
<comment type="caution">
    <text evidence="3">The sequence shown here is derived from an EMBL/GenBank/DDBJ whole genome shotgun (WGS) entry which is preliminary data.</text>
</comment>
<dbReference type="PANTHER" id="PTHR44329:SF214">
    <property type="entry name" value="PROTEIN KINASE DOMAIN-CONTAINING PROTEIN"/>
    <property type="match status" value="1"/>
</dbReference>
<dbReference type="Gene3D" id="1.25.40.10">
    <property type="entry name" value="Tetratricopeptide repeat domain"/>
    <property type="match status" value="1"/>
</dbReference>